<feature type="transmembrane region" description="Helical" evidence="6">
    <location>
        <begin position="244"/>
        <end position="264"/>
    </location>
</feature>
<evidence type="ECO:0000313" key="8">
    <source>
        <dbReference type="Proteomes" id="UP001633002"/>
    </source>
</evidence>
<evidence type="ECO:0000256" key="6">
    <source>
        <dbReference type="SAM" id="Phobius"/>
    </source>
</evidence>
<feature type="transmembrane region" description="Helical" evidence="6">
    <location>
        <begin position="169"/>
        <end position="188"/>
    </location>
</feature>
<dbReference type="GO" id="GO:0016020">
    <property type="term" value="C:membrane"/>
    <property type="evidence" value="ECO:0007669"/>
    <property type="project" value="UniProtKB-SubCell"/>
</dbReference>
<keyword evidence="8" id="KW-1185">Reference proteome</keyword>
<dbReference type="PANTHER" id="PTHR14255:SF3">
    <property type="entry name" value="SULFITE EXPORTER TAUE_SAFE FAMILY PROTEIN 5-RELATED"/>
    <property type="match status" value="1"/>
</dbReference>
<keyword evidence="4 6" id="KW-1133">Transmembrane helix</keyword>
<evidence type="ECO:0000256" key="3">
    <source>
        <dbReference type="ARBA" id="ARBA00022692"/>
    </source>
</evidence>
<proteinExistence type="inferred from homology"/>
<gene>
    <name evidence="7" type="ORF">R1sor_011733</name>
</gene>
<evidence type="ECO:0000256" key="1">
    <source>
        <dbReference type="ARBA" id="ARBA00004141"/>
    </source>
</evidence>
<dbReference type="InterPro" id="IPR002781">
    <property type="entry name" value="TM_pro_TauE-like"/>
</dbReference>
<dbReference type="Pfam" id="PF01925">
    <property type="entry name" value="TauE"/>
    <property type="match status" value="1"/>
</dbReference>
<evidence type="ECO:0000256" key="4">
    <source>
        <dbReference type="ARBA" id="ARBA00022989"/>
    </source>
</evidence>
<evidence type="ECO:0000256" key="2">
    <source>
        <dbReference type="ARBA" id="ARBA00009142"/>
    </source>
</evidence>
<accession>A0ABD3I4F4</accession>
<feature type="transmembrane region" description="Helical" evidence="6">
    <location>
        <begin position="90"/>
        <end position="118"/>
    </location>
</feature>
<dbReference type="EMBL" id="JBJQOH010000002">
    <property type="protein sequence ID" value="KAL3697657.1"/>
    <property type="molecule type" value="Genomic_DNA"/>
</dbReference>
<feature type="transmembrane region" description="Helical" evidence="6">
    <location>
        <begin position="130"/>
        <end position="149"/>
    </location>
</feature>
<feature type="transmembrane region" description="Helical" evidence="6">
    <location>
        <begin position="276"/>
        <end position="297"/>
    </location>
</feature>
<feature type="transmembrane region" description="Helical" evidence="6">
    <location>
        <begin position="435"/>
        <end position="460"/>
    </location>
</feature>
<comment type="subcellular location">
    <subcellularLocation>
        <location evidence="1">Membrane</location>
        <topology evidence="1">Multi-pass membrane protein</topology>
    </subcellularLocation>
</comment>
<keyword evidence="5 6" id="KW-0472">Membrane</keyword>
<name>A0ABD3I4F4_9MARC</name>
<comment type="caution">
    <text evidence="7">The sequence shown here is derived from an EMBL/GenBank/DDBJ whole genome shotgun (WGS) entry which is preliminary data.</text>
</comment>
<evidence type="ECO:0000256" key="5">
    <source>
        <dbReference type="ARBA" id="ARBA00023136"/>
    </source>
</evidence>
<sequence length="475" mass="51074">MASEMRKSNGRKLALAECYLGMLLTFILCTRADAISSSNYRTPHRFTRVRTDGKMIEQQNWSNCSDQGSTLGIEGGDYNWPKLEFNTRSVAAIVLGGVGASLCTAAGLGGGGLFVPLFNLLLQFDSKTSAALSNFMIVGGQLITMLLNLPRSDPVSPGKPLIDFEAALLLQPNLLLGITIGVILNVIFPGWLVTLLLTVVLAYMTVNSFQSGVKRWNKESQQLASSALDNGNLTKPLLEHPISVGYPVKKIVALAMVWMVFFVVQIVRNEGEKCGVLFWVLTASQVPFGLIVTYFAVKNQLKSLPNIIEGSQLVVIHEHQIGSLQGNGFVLGPRESSLFPNVALVTGILGGMLGIGGAMIINPLLMQAGMHPQVTAATSGFMVVFSSSMSVVQYWLLGRVPVDWALTAAGLSALFSAVGILLVQRIVQKYGRASLIVFIVAFVIGLSALLMGSLGGLNVWEQYRSGAYMGFHSPC</sequence>
<organism evidence="7 8">
    <name type="scientific">Riccia sorocarpa</name>
    <dbReference type="NCBI Taxonomy" id="122646"/>
    <lineage>
        <taxon>Eukaryota</taxon>
        <taxon>Viridiplantae</taxon>
        <taxon>Streptophyta</taxon>
        <taxon>Embryophyta</taxon>
        <taxon>Marchantiophyta</taxon>
        <taxon>Marchantiopsida</taxon>
        <taxon>Marchantiidae</taxon>
        <taxon>Marchantiales</taxon>
        <taxon>Ricciaceae</taxon>
        <taxon>Riccia</taxon>
    </lineage>
</organism>
<keyword evidence="3 6" id="KW-0812">Transmembrane</keyword>
<feature type="transmembrane region" description="Helical" evidence="6">
    <location>
        <begin position="374"/>
        <end position="396"/>
    </location>
</feature>
<feature type="transmembrane region" description="Helical" evidence="6">
    <location>
        <begin position="402"/>
        <end position="423"/>
    </location>
</feature>
<feature type="transmembrane region" description="Helical" evidence="6">
    <location>
        <begin position="195"/>
        <end position="213"/>
    </location>
</feature>
<evidence type="ECO:0008006" key="9">
    <source>
        <dbReference type="Google" id="ProtNLM"/>
    </source>
</evidence>
<reference evidence="7 8" key="1">
    <citation type="submission" date="2024-09" db="EMBL/GenBank/DDBJ databases">
        <title>Chromosome-scale assembly of Riccia sorocarpa.</title>
        <authorList>
            <person name="Paukszto L."/>
        </authorList>
    </citation>
    <scope>NUCLEOTIDE SEQUENCE [LARGE SCALE GENOMIC DNA]</scope>
    <source>
        <strain evidence="7">LP-2024</strain>
        <tissue evidence="7">Aerial parts of the thallus</tissue>
    </source>
</reference>
<feature type="transmembrane region" description="Helical" evidence="6">
    <location>
        <begin position="338"/>
        <end position="362"/>
    </location>
</feature>
<dbReference type="Proteomes" id="UP001633002">
    <property type="component" value="Unassembled WGS sequence"/>
</dbReference>
<evidence type="ECO:0000313" key="7">
    <source>
        <dbReference type="EMBL" id="KAL3697657.1"/>
    </source>
</evidence>
<protein>
    <recommendedName>
        <fullName evidence="9">Sulfite exporter TauE/SafE family protein</fullName>
    </recommendedName>
</protein>
<comment type="similarity">
    <text evidence="2">Belongs to the 4-toluene sulfonate uptake permease (TSUP) (TC 2.A.102) family.</text>
</comment>
<dbReference type="PANTHER" id="PTHR14255">
    <property type="entry name" value="CEREBLON"/>
    <property type="match status" value="1"/>
</dbReference>
<dbReference type="AlphaFoldDB" id="A0ABD3I4F4"/>